<name>A0A5B0R0U8_PUCGR</name>
<dbReference type="FunFam" id="3.40.50.720:FF:000860">
    <property type="entry name" value="NEDD8-activating enzyme E1 regulatory subunit"/>
    <property type="match status" value="1"/>
</dbReference>
<comment type="similarity">
    <text evidence="2">Belongs to the ubiquitin-activating E1 family. ULA1 subfamily.</text>
</comment>
<comment type="caution">
    <text evidence="7">The sequence shown here is derived from an EMBL/GenBank/DDBJ whole genome shotgun (WGS) entry which is preliminary data.</text>
</comment>
<dbReference type="Pfam" id="PF00899">
    <property type="entry name" value="ThiF"/>
    <property type="match status" value="1"/>
</dbReference>
<gene>
    <name evidence="7" type="ORF">PGT21_012794</name>
</gene>
<evidence type="ECO:0000259" key="6">
    <source>
        <dbReference type="Pfam" id="PF00899"/>
    </source>
</evidence>
<dbReference type="GO" id="GO:0005737">
    <property type="term" value="C:cytoplasm"/>
    <property type="evidence" value="ECO:0007669"/>
    <property type="project" value="TreeGrafter"/>
</dbReference>
<evidence type="ECO:0000313" key="8">
    <source>
        <dbReference type="Proteomes" id="UP000324748"/>
    </source>
</evidence>
<dbReference type="FunFam" id="3.40.50.720:FF:000475">
    <property type="entry name" value="NEDD8-activating enzyme E1 regulatory subunit"/>
    <property type="match status" value="1"/>
</dbReference>
<reference evidence="7 8" key="1">
    <citation type="submission" date="2019-05" db="EMBL/GenBank/DDBJ databases">
        <title>Emergence of the Ug99 lineage of the wheat stem rust pathogen through somatic hybridization.</title>
        <authorList>
            <person name="Li F."/>
            <person name="Upadhyaya N.M."/>
            <person name="Sperschneider J."/>
            <person name="Matny O."/>
            <person name="Nguyen-Phuc H."/>
            <person name="Mago R."/>
            <person name="Raley C."/>
            <person name="Miller M.E."/>
            <person name="Silverstein K.A.T."/>
            <person name="Henningsen E."/>
            <person name="Hirsch C.D."/>
            <person name="Visser B."/>
            <person name="Pretorius Z.A."/>
            <person name="Steffenson B.J."/>
            <person name="Schwessinger B."/>
            <person name="Dodds P.N."/>
            <person name="Figueroa M."/>
        </authorList>
    </citation>
    <scope>NUCLEOTIDE SEQUENCE [LARGE SCALE GENOMIC DNA]</scope>
    <source>
        <strain evidence="7">21-0</strain>
    </source>
</reference>
<comment type="pathway">
    <text evidence="1">Protein modification; protein neddylation.</text>
</comment>
<dbReference type="GO" id="GO:0019781">
    <property type="term" value="F:NEDD8 activating enzyme activity"/>
    <property type="evidence" value="ECO:0007669"/>
    <property type="project" value="TreeGrafter"/>
</dbReference>
<dbReference type="PANTHER" id="PTHR10953:SF29">
    <property type="entry name" value="NEDD8-ACTIVATING ENZYME E1 REGULATORY SUBUNIT"/>
    <property type="match status" value="1"/>
</dbReference>
<evidence type="ECO:0000256" key="4">
    <source>
        <dbReference type="ARBA" id="ARBA00022786"/>
    </source>
</evidence>
<feature type="domain" description="THIF-type NAD/FAD binding fold" evidence="6">
    <location>
        <begin position="57"/>
        <end position="650"/>
    </location>
</feature>
<evidence type="ECO:0000256" key="5">
    <source>
        <dbReference type="SAM" id="MobiDB-lite"/>
    </source>
</evidence>
<dbReference type="InterPro" id="IPR045886">
    <property type="entry name" value="ThiF/MoeB/HesA"/>
</dbReference>
<feature type="compositionally biased region" description="Acidic residues" evidence="5">
    <location>
        <begin position="438"/>
        <end position="466"/>
    </location>
</feature>
<evidence type="ECO:0000256" key="1">
    <source>
        <dbReference type="ARBA" id="ARBA00005032"/>
    </source>
</evidence>
<dbReference type="OrthoDB" id="1708823at2759"/>
<organism evidence="7 8">
    <name type="scientific">Puccinia graminis f. sp. tritici</name>
    <dbReference type="NCBI Taxonomy" id="56615"/>
    <lineage>
        <taxon>Eukaryota</taxon>
        <taxon>Fungi</taxon>
        <taxon>Dikarya</taxon>
        <taxon>Basidiomycota</taxon>
        <taxon>Pucciniomycotina</taxon>
        <taxon>Pucciniomycetes</taxon>
        <taxon>Pucciniales</taxon>
        <taxon>Pucciniaceae</taxon>
        <taxon>Puccinia</taxon>
    </lineage>
</organism>
<evidence type="ECO:0000256" key="3">
    <source>
        <dbReference type="ARBA" id="ARBA00015407"/>
    </source>
</evidence>
<dbReference type="PANTHER" id="PTHR10953">
    <property type="entry name" value="UBIQUITIN-ACTIVATING ENZYME E1"/>
    <property type="match status" value="1"/>
</dbReference>
<evidence type="ECO:0000313" key="7">
    <source>
        <dbReference type="EMBL" id="KAA1119019.1"/>
    </source>
</evidence>
<dbReference type="Gene3D" id="3.40.50.720">
    <property type="entry name" value="NAD(P)-binding Rossmann-like Domain"/>
    <property type="match status" value="2"/>
</dbReference>
<dbReference type="InterPro" id="IPR035985">
    <property type="entry name" value="Ubiquitin-activating_enz"/>
</dbReference>
<sequence length="654" mass="74878">MKREADEDGPGSLESERMSNLAEKVVKTDQARQDGDQKPAFLNPSSARPDRTTQLFDRQLRLWEIAGQKRLEKGAVKICDCSATSAQIAKNLVLAGVNHLDMYDDKLVRQSDIGNHFFLDQASLGRNRSKECCRLLKESSPSKSIVMYNDELLNEEYFDGFDDFTGFWTWDAHIAVRLIDDDEDIISHHCWDFNVPTILVQTCGLAASIRVQIREHSVIQTNPDSLADLRLDSPFPSLSEFVNSFEMDKLDDHEHAHIPAVVIVIHFLEIFKSKHDGNLPQDAAQREELKQMILAEKRNADEDNFDEAVGMIWRACQPTKVPEHVEELFKNPHCDKIPWWDGRFWRLVKSLRKFVKQNPSRQLPLSGVLPDMKSDTKNYVKLQSIYRQQAMNDLETFKKIMNGTDESTEEKSEEEKEGEEGKEKDRGKKEKKKVKKEEDDEEDDEEGEDEDEEDEEDEGDEDEDEDGQYRTDAGHYTEGPDLDVSSEMLETFVKNSAHIRLVRGRSSGTQPKDLIAKIEKEFEPGNEDYTATWYLAFEVMSSFRSLNKGEYPGMRKGQEEEDFNSLSEIALNCLRTPPSDDKEEEKVPEKLPEKLEKVLKEMVRSAGCELPHISSIVGGLVSQEVIKLITGQYIPMNGVCIFDGYKSTTRVLEF</sequence>
<dbReference type="AlphaFoldDB" id="A0A5B0R0U8"/>
<feature type="compositionally biased region" description="Basic and acidic residues" evidence="5">
    <location>
        <begin position="409"/>
        <end position="428"/>
    </location>
</feature>
<accession>A0A5B0R0U8</accession>
<keyword evidence="8" id="KW-1185">Reference proteome</keyword>
<dbReference type="SUPFAM" id="SSF69572">
    <property type="entry name" value="Activating enzymes of the ubiquitin-like proteins"/>
    <property type="match status" value="2"/>
</dbReference>
<feature type="compositionally biased region" description="Basic and acidic residues" evidence="5">
    <location>
        <begin position="24"/>
        <end position="37"/>
    </location>
</feature>
<feature type="region of interest" description="Disordered" evidence="5">
    <location>
        <begin position="1"/>
        <end position="50"/>
    </location>
</feature>
<dbReference type="EMBL" id="VSWC01000001">
    <property type="protein sequence ID" value="KAA1119019.1"/>
    <property type="molecule type" value="Genomic_DNA"/>
</dbReference>
<dbReference type="Proteomes" id="UP000324748">
    <property type="component" value="Unassembled WGS sequence"/>
</dbReference>
<protein>
    <recommendedName>
        <fullName evidence="3">NEDD8-activating enzyme E1 regulatory subunit</fullName>
    </recommendedName>
</protein>
<dbReference type="InterPro" id="IPR000594">
    <property type="entry name" value="ThiF_NAD_FAD-bd"/>
</dbReference>
<proteinExistence type="inferred from homology"/>
<dbReference type="GO" id="GO:0045116">
    <property type="term" value="P:protein neddylation"/>
    <property type="evidence" value="ECO:0007669"/>
    <property type="project" value="TreeGrafter"/>
</dbReference>
<feature type="region of interest" description="Disordered" evidence="5">
    <location>
        <begin position="402"/>
        <end position="482"/>
    </location>
</feature>
<keyword evidence="4" id="KW-0833">Ubl conjugation pathway</keyword>
<evidence type="ECO:0000256" key="2">
    <source>
        <dbReference type="ARBA" id="ARBA00006868"/>
    </source>
</evidence>